<feature type="transmembrane region" description="Helical" evidence="1">
    <location>
        <begin position="146"/>
        <end position="166"/>
    </location>
</feature>
<feature type="transmembrane region" description="Helical" evidence="1">
    <location>
        <begin position="54"/>
        <end position="75"/>
    </location>
</feature>
<dbReference type="Proteomes" id="UP000005291">
    <property type="component" value="Unassembled WGS sequence"/>
</dbReference>
<dbReference type="RefSeq" id="WP_002792762.1">
    <property type="nucleotide sequence ID" value="NZ_HE973587.1"/>
</dbReference>
<evidence type="ECO:0000313" key="2">
    <source>
        <dbReference type="EMBL" id="CCI22825.1"/>
    </source>
</evidence>
<accession>I4HLA1</accession>
<feature type="transmembrane region" description="Helical" evidence="1">
    <location>
        <begin position="87"/>
        <end position="108"/>
    </location>
</feature>
<protein>
    <submittedName>
        <fullName evidence="2">Uncharacterized protein</fullName>
    </submittedName>
</protein>
<dbReference type="AlphaFoldDB" id="I4HLA1"/>
<evidence type="ECO:0000313" key="3">
    <source>
        <dbReference type="Proteomes" id="UP000005291"/>
    </source>
</evidence>
<feature type="transmembrane region" description="Helical" evidence="1">
    <location>
        <begin position="12"/>
        <end position="34"/>
    </location>
</feature>
<proteinExistence type="predicted"/>
<name>I4HLA1_MICAE</name>
<dbReference type="HOGENOM" id="CLU_035219_0_0_3"/>
<feature type="transmembrane region" description="Helical" evidence="1">
    <location>
        <begin position="172"/>
        <end position="196"/>
    </location>
</feature>
<organism evidence="2 3">
    <name type="scientific">Microcystis aeruginosa PCC 9808</name>
    <dbReference type="NCBI Taxonomy" id="1160284"/>
    <lineage>
        <taxon>Bacteria</taxon>
        <taxon>Bacillati</taxon>
        <taxon>Cyanobacteriota</taxon>
        <taxon>Cyanophyceae</taxon>
        <taxon>Oscillatoriophycideae</taxon>
        <taxon>Chroococcales</taxon>
        <taxon>Microcystaceae</taxon>
        <taxon>Microcystis</taxon>
    </lineage>
</organism>
<evidence type="ECO:0000256" key="1">
    <source>
        <dbReference type="SAM" id="Phobius"/>
    </source>
</evidence>
<keyword evidence="1" id="KW-0812">Transmembrane</keyword>
<feature type="transmembrane region" description="Helical" evidence="1">
    <location>
        <begin position="114"/>
        <end position="134"/>
    </location>
</feature>
<comment type="caution">
    <text evidence="2">The sequence shown here is derived from an EMBL/GenBank/DDBJ whole genome shotgun (WGS) entry which is preliminary data.</text>
</comment>
<dbReference type="EMBL" id="CAIN01000097">
    <property type="protein sequence ID" value="CCI22825.1"/>
    <property type="molecule type" value="Genomic_DNA"/>
</dbReference>
<reference evidence="2 3" key="1">
    <citation type="submission" date="2012-04" db="EMBL/GenBank/DDBJ databases">
        <authorList>
            <person name="Genoscope - CEA"/>
        </authorList>
    </citation>
    <scope>NUCLEOTIDE SEQUENCE [LARGE SCALE GENOMIC DNA]</scope>
    <source>
        <strain evidence="2 3">9808</strain>
    </source>
</reference>
<keyword evidence="1" id="KW-0472">Membrane</keyword>
<gene>
    <name evidence="2" type="ORF">MICAG_1860024</name>
</gene>
<keyword evidence="1" id="KW-1133">Transmembrane helix</keyword>
<sequence>MNKNIIAGFGKAIQFAIWGAGGGAIGALIAEPFFVLMIQQAYNSLSAKVFTSSIWFGLIGAGIAIALLSASFQYLKRGLQLGKAIRDGIWVGFLAGAIAGGIAEYLYSSIGPTEFLRIICWGIAGVLLGLGLSFRIPNLGQIRGMGGGLAGGILGGGLFVLLAVVSGSSETAARLLGSAAIGFCIGLMIAIIETAFREVWLEIRYNPKESRTVSLGSEPVSIGGDPNICTVYARNAPPVALRYQLTQGQILCEDIPAGTTHTVRPGDQQMVGAIAIVVCAAAASPQLASSSPDLASQYPSQTVLQSQNQFSLRLNRRVITLTDGTRLSPQEIPGLEPQNADNIVAEVSHNPKDPTILGLKNCSCRSWTATLPSGEQKQIDPGRNIKLAAATKINFGSVAGEICR</sequence>